<keyword evidence="1" id="KW-0472">Membrane</keyword>
<evidence type="ECO:0000313" key="5">
    <source>
        <dbReference type="Proteomes" id="UP000268436"/>
    </source>
</evidence>
<evidence type="ECO:0000313" key="4">
    <source>
        <dbReference type="EMBL" id="RUO17344.1"/>
    </source>
</evidence>
<name>A0ABY0BLG2_MORCA</name>
<keyword evidence="1" id="KW-0812">Transmembrane</keyword>
<feature type="domain" description="CBS" evidence="2">
    <location>
        <begin position="2"/>
        <end position="47"/>
    </location>
</feature>
<dbReference type="RefSeq" id="WP_036344483.1">
    <property type="nucleotide sequence ID" value="NZ_CP034665.1"/>
</dbReference>
<keyword evidence="1" id="KW-1133">Transmembrane helix</keyword>
<evidence type="ECO:0000256" key="1">
    <source>
        <dbReference type="SAM" id="Phobius"/>
    </source>
</evidence>
<evidence type="ECO:0008006" key="6">
    <source>
        <dbReference type="Google" id="ProtNLM"/>
    </source>
</evidence>
<dbReference type="InterPro" id="IPR000644">
    <property type="entry name" value="CBS_dom"/>
</dbReference>
<feature type="domain" description="Protein-PII uridylyltransferase N-terminal" evidence="3">
    <location>
        <begin position="72"/>
        <end position="145"/>
    </location>
</feature>
<dbReference type="EMBL" id="RYER01000005">
    <property type="protein sequence ID" value="RUO17344.1"/>
    <property type="molecule type" value="Genomic_DNA"/>
</dbReference>
<organism evidence="4 5">
    <name type="scientific">Moraxella catarrhalis</name>
    <name type="common">Branhamella catarrhalis</name>
    <dbReference type="NCBI Taxonomy" id="480"/>
    <lineage>
        <taxon>Bacteria</taxon>
        <taxon>Pseudomonadati</taxon>
        <taxon>Pseudomonadota</taxon>
        <taxon>Gammaproteobacteria</taxon>
        <taxon>Moraxellales</taxon>
        <taxon>Moraxellaceae</taxon>
        <taxon>Moraxella</taxon>
    </lineage>
</organism>
<evidence type="ECO:0000259" key="3">
    <source>
        <dbReference type="Pfam" id="PF03445"/>
    </source>
</evidence>
<accession>A0ABY0BLG2</accession>
<dbReference type="Proteomes" id="UP000268436">
    <property type="component" value="Unassembled WGS sequence"/>
</dbReference>
<sequence>MVCADADDFMFSALLKMMNHRIQRVVVTANGDPIGVLKQIDILAFLSNHSHLIAEKLEVATNLDALTQVASQMNHTISVLYANGMQAKQLAQLMQVLNSRLFEKAWQMIAPANLVANTCLVVMGSEGRGEQVLKTDQDNALILSVMALICRWCGLMPSVFLAFWRNLDIHLA</sequence>
<evidence type="ECO:0000259" key="2">
    <source>
        <dbReference type="Pfam" id="PF00571"/>
    </source>
</evidence>
<dbReference type="InterPro" id="IPR005105">
    <property type="entry name" value="GlnD_Uridyltrans_N"/>
</dbReference>
<proteinExistence type="predicted"/>
<protein>
    <recommendedName>
        <fullName evidence="6">CBS domain-containing protein</fullName>
    </recommendedName>
</protein>
<dbReference type="Pfam" id="PF03445">
    <property type="entry name" value="DUF294"/>
    <property type="match status" value="1"/>
</dbReference>
<dbReference type="SUPFAM" id="SSF54631">
    <property type="entry name" value="CBS-domain pair"/>
    <property type="match status" value="1"/>
</dbReference>
<dbReference type="Gene3D" id="3.10.580.10">
    <property type="entry name" value="CBS-domain"/>
    <property type="match status" value="1"/>
</dbReference>
<gene>
    <name evidence="4" type="ORF">EJK54_2087</name>
</gene>
<dbReference type="Pfam" id="PF00571">
    <property type="entry name" value="CBS"/>
    <property type="match status" value="1"/>
</dbReference>
<comment type="caution">
    <text evidence="4">The sequence shown here is derived from an EMBL/GenBank/DDBJ whole genome shotgun (WGS) entry which is preliminary data.</text>
</comment>
<feature type="transmembrane region" description="Helical" evidence="1">
    <location>
        <begin position="141"/>
        <end position="164"/>
    </location>
</feature>
<keyword evidence="5" id="KW-1185">Reference proteome</keyword>
<reference evidence="4 5" key="1">
    <citation type="submission" date="2018-12" db="EMBL/GenBank/DDBJ databases">
        <title>Persistence of Moraxella catarrhalis in Chronic Obstructive Pulmonary Disease and Regulation of the Hag/MID Adhesin.</title>
        <authorList>
            <person name="Murphy T."/>
            <person name="Zhao X."/>
            <person name="Vyas G."/>
            <person name="Aluvathingal J."/>
            <person name="Nadendla S."/>
            <person name="Tallon L."/>
            <person name="Tettelin H."/>
        </authorList>
    </citation>
    <scope>NUCLEOTIDE SEQUENCE [LARGE SCALE GENOMIC DNA]</scope>
    <source>
        <strain evidence="4 5">173P27B1</strain>
    </source>
</reference>
<dbReference type="InterPro" id="IPR046342">
    <property type="entry name" value="CBS_dom_sf"/>
</dbReference>